<dbReference type="InterPro" id="IPR000073">
    <property type="entry name" value="AB_hydrolase_1"/>
</dbReference>
<dbReference type="Gene3D" id="3.40.50.1820">
    <property type="entry name" value="alpha/beta hydrolase"/>
    <property type="match status" value="1"/>
</dbReference>
<dbReference type="GeneID" id="19201543"/>
<dbReference type="PRINTS" id="PR00111">
    <property type="entry name" value="ABHYDROLASE"/>
</dbReference>
<dbReference type="PANTHER" id="PTHR43433:SF5">
    <property type="entry name" value="AB HYDROLASE-1 DOMAIN-CONTAINING PROTEIN"/>
    <property type="match status" value="1"/>
</dbReference>
<dbReference type="OrthoDB" id="19657at2759"/>
<keyword evidence="3" id="KW-1185">Reference proteome</keyword>
<dbReference type="EMBL" id="JH711593">
    <property type="protein sequence ID" value="EIW74221.1"/>
    <property type="molecule type" value="Genomic_DNA"/>
</dbReference>
<dbReference type="AlphaFoldDB" id="R7SDK0"/>
<sequence>MEATSTSKTNDVTSAQYASFFDPSTRTRSGLCPVTLIQTGTSAGKESHVPSPLESHELYFEMHGHGPTKVVFIMGLNNTSFGWAPQVDHFAKLADGAKYTVLVFDNRGVGNSGSPMGPYTTSGMARDVVALLDFVGWTEERSVNVVGISMGGMIGQELATQIPERIVSLTLAVSKAGESRWGNLSSWGNFSTLLKAMTTTDPKIKVPLIMGLLFPDAWLNEIAEGDPEGRTNLEVQTSVYTRRLAITRPQPPLGSLSQFAATITHYVSPARLRTISSSIPKVLIVAGDSDKLVDPRNSTLMKERMPEAELVVFEQTGHGISAQRKERFNALLERVFAEGAAKAGQGGGVGVA</sequence>
<dbReference type="Pfam" id="PF00561">
    <property type="entry name" value="Abhydrolase_1"/>
    <property type="match status" value="1"/>
</dbReference>
<evidence type="ECO:0000313" key="2">
    <source>
        <dbReference type="EMBL" id="EIW74221.1"/>
    </source>
</evidence>
<evidence type="ECO:0000259" key="1">
    <source>
        <dbReference type="Pfam" id="PF00561"/>
    </source>
</evidence>
<dbReference type="eggNOG" id="KOG4178">
    <property type="taxonomic scope" value="Eukaryota"/>
</dbReference>
<dbReference type="GO" id="GO:0016787">
    <property type="term" value="F:hydrolase activity"/>
    <property type="evidence" value="ECO:0007669"/>
    <property type="project" value="UniProtKB-KW"/>
</dbReference>
<dbReference type="OMA" id="MLTFRHG"/>
<dbReference type="SUPFAM" id="SSF53474">
    <property type="entry name" value="alpha/beta-Hydrolases"/>
    <property type="match status" value="1"/>
</dbReference>
<organism evidence="2 3">
    <name type="scientific">Coniophora puteana (strain RWD-64-598)</name>
    <name type="common">Brown rot fungus</name>
    <dbReference type="NCBI Taxonomy" id="741705"/>
    <lineage>
        <taxon>Eukaryota</taxon>
        <taxon>Fungi</taxon>
        <taxon>Dikarya</taxon>
        <taxon>Basidiomycota</taxon>
        <taxon>Agaricomycotina</taxon>
        <taxon>Agaricomycetes</taxon>
        <taxon>Agaricomycetidae</taxon>
        <taxon>Boletales</taxon>
        <taxon>Coniophorineae</taxon>
        <taxon>Coniophoraceae</taxon>
        <taxon>Coniophora</taxon>
    </lineage>
</organism>
<dbReference type="KEGG" id="cput:CONPUDRAFT_140589"/>
<keyword evidence="2" id="KW-0378">Hydrolase</keyword>
<reference evidence="3" key="1">
    <citation type="journal article" date="2012" name="Science">
        <title>The Paleozoic origin of enzymatic lignin decomposition reconstructed from 31 fungal genomes.</title>
        <authorList>
            <person name="Floudas D."/>
            <person name="Binder M."/>
            <person name="Riley R."/>
            <person name="Barry K."/>
            <person name="Blanchette R.A."/>
            <person name="Henrissat B."/>
            <person name="Martinez A.T."/>
            <person name="Otillar R."/>
            <person name="Spatafora J.W."/>
            <person name="Yadav J.S."/>
            <person name="Aerts A."/>
            <person name="Benoit I."/>
            <person name="Boyd A."/>
            <person name="Carlson A."/>
            <person name="Copeland A."/>
            <person name="Coutinho P.M."/>
            <person name="de Vries R.P."/>
            <person name="Ferreira P."/>
            <person name="Findley K."/>
            <person name="Foster B."/>
            <person name="Gaskell J."/>
            <person name="Glotzer D."/>
            <person name="Gorecki P."/>
            <person name="Heitman J."/>
            <person name="Hesse C."/>
            <person name="Hori C."/>
            <person name="Igarashi K."/>
            <person name="Jurgens J.A."/>
            <person name="Kallen N."/>
            <person name="Kersten P."/>
            <person name="Kohler A."/>
            <person name="Kuees U."/>
            <person name="Kumar T.K.A."/>
            <person name="Kuo A."/>
            <person name="LaButti K."/>
            <person name="Larrondo L.F."/>
            <person name="Lindquist E."/>
            <person name="Ling A."/>
            <person name="Lombard V."/>
            <person name="Lucas S."/>
            <person name="Lundell T."/>
            <person name="Martin R."/>
            <person name="McLaughlin D.J."/>
            <person name="Morgenstern I."/>
            <person name="Morin E."/>
            <person name="Murat C."/>
            <person name="Nagy L.G."/>
            <person name="Nolan M."/>
            <person name="Ohm R.A."/>
            <person name="Patyshakuliyeva A."/>
            <person name="Rokas A."/>
            <person name="Ruiz-Duenas F.J."/>
            <person name="Sabat G."/>
            <person name="Salamov A."/>
            <person name="Samejima M."/>
            <person name="Schmutz J."/>
            <person name="Slot J.C."/>
            <person name="St John F."/>
            <person name="Stenlid J."/>
            <person name="Sun H."/>
            <person name="Sun S."/>
            <person name="Syed K."/>
            <person name="Tsang A."/>
            <person name="Wiebenga A."/>
            <person name="Young D."/>
            <person name="Pisabarro A."/>
            <person name="Eastwood D.C."/>
            <person name="Martin F."/>
            <person name="Cullen D."/>
            <person name="Grigoriev I.V."/>
            <person name="Hibbett D.S."/>
        </authorList>
    </citation>
    <scope>NUCLEOTIDE SEQUENCE [LARGE SCALE GENOMIC DNA]</scope>
    <source>
        <strain evidence="3">RWD-64-598 SS2</strain>
    </source>
</reference>
<protein>
    <submittedName>
        <fullName evidence="2">Alpha beta-hydrolase</fullName>
    </submittedName>
</protein>
<evidence type="ECO:0000313" key="3">
    <source>
        <dbReference type="Proteomes" id="UP000053558"/>
    </source>
</evidence>
<proteinExistence type="predicted"/>
<dbReference type="RefSeq" id="XP_007775583.1">
    <property type="nucleotide sequence ID" value="XM_007777393.1"/>
</dbReference>
<feature type="domain" description="AB hydrolase-1" evidence="1">
    <location>
        <begin position="70"/>
        <end position="320"/>
    </location>
</feature>
<dbReference type="Proteomes" id="UP000053558">
    <property type="component" value="Unassembled WGS sequence"/>
</dbReference>
<dbReference type="InterPro" id="IPR029058">
    <property type="entry name" value="AB_hydrolase_fold"/>
</dbReference>
<gene>
    <name evidence="2" type="ORF">CONPUDRAFT_140589</name>
</gene>
<accession>R7SDK0</accession>
<dbReference type="InterPro" id="IPR050471">
    <property type="entry name" value="AB_hydrolase"/>
</dbReference>
<dbReference type="PANTHER" id="PTHR43433">
    <property type="entry name" value="HYDROLASE, ALPHA/BETA FOLD FAMILY PROTEIN"/>
    <property type="match status" value="1"/>
</dbReference>
<name>R7SDK0_CONPW</name>